<sequence length="137" mass="14579">MVHLVKEDDMQHGLVKFSVILGLAALLALPSLAISQPQADAAVQQRPGANRARAMAVEIRAAIGAGEITAEQGRARIARLRERMGQAPAAEQRPGANRARAMAVEIRTAIGAGEITAEQGRARMARLRKRMGPRGDA</sequence>
<organism evidence="1">
    <name type="scientific">marine metagenome</name>
    <dbReference type="NCBI Taxonomy" id="408172"/>
    <lineage>
        <taxon>unclassified sequences</taxon>
        <taxon>metagenomes</taxon>
        <taxon>ecological metagenomes</taxon>
    </lineage>
</organism>
<name>A0A383ACK9_9ZZZZ</name>
<reference evidence="1" key="1">
    <citation type="submission" date="2018-05" db="EMBL/GenBank/DDBJ databases">
        <authorList>
            <person name="Lanie J.A."/>
            <person name="Ng W.-L."/>
            <person name="Kazmierczak K.M."/>
            <person name="Andrzejewski T.M."/>
            <person name="Davidsen T.M."/>
            <person name="Wayne K.J."/>
            <person name="Tettelin H."/>
            <person name="Glass J.I."/>
            <person name="Rusch D."/>
            <person name="Podicherti R."/>
            <person name="Tsui H.-C.T."/>
            <person name="Winkler M.E."/>
        </authorList>
    </citation>
    <scope>NUCLEOTIDE SEQUENCE</scope>
</reference>
<evidence type="ECO:0000313" key="1">
    <source>
        <dbReference type="EMBL" id="SVE05333.1"/>
    </source>
</evidence>
<feature type="non-terminal residue" evidence="1">
    <location>
        <position position="137"/>
    </location>
</feature>
<gene>
    <name evidence="1" type="ORF">METZ01_LOCUS458187</name>
</gene>
<dbReference type="AlphaFoldDB" id="A0A383ACK9"/>
<dbReference type="EMBL" id="UINC01190943">
    <property type="protein sequence ID" value="SVE05333.1"/>
    <property type="molecule type" value="Genomic_DNA"/>
</dbReference>
<accession>A0A383ACK9</accession>
<protein>
    <submittedName>
        <fullName evidence="1">Uncharacterized protein</fullName>
    </submittedName>
</protein>
<proteinExistence type="predicted"/>